<dbReference type="Pfam" id="PF11845">
    <property type="entry name" value="Tll0287-like"/>
    <property type="match status" value="1"/>
</dbReference>
<reference evidence="2 3" key="1">
    <citation type="submission" date="2016-10" db="EMBL/GenBank/DDBJ databases">
        <authorList>
            <person name="Varghese N."/>
            <person name="Submissions S."/>
        </authorList>
    </citation>
    <scope>NUCLEOTIDE SEQUENCE [LARGE SCALE GENOMIC DNA]</scope>
    <source>
        <strain evidence="2 3">DSM 17997</strain>
    </source>
</reference>
<dbReference type="RefSeq" id="WP_019595995.1">
    <property type="nucleotide sequence ID" value="NZ_FNQC01000001.1"/>
</dbReference>
<dbReference type="EMBL" id="FNQC01000001">
    <property type="protein sequence ID" value="SDY45319.1"/>
    <property type="molecule type" value="Genomic_DNA"/>
</dbReference>
<evidence type="ECO:0000313" key="2">
    <source>
        <dbReference type="EMBL" id="SDY45319.1"/>
    </source>
</evidence>
<sequence>MKKTIFSLALYLALSACGSNERVSKEVFEQVNRSMEVKKLSESEIIQAAMVWGEEISKESQEQLMAALKKAIADEGVPGAIEFCNVNALPIVREVGEKHGVTVRRVSMKYRNPEDKPLPEEEALLDAYTYNSENGIKNEPNIQRIQNGDILLFTKAIVIPDAFCLNCHGSIDKEISPETAQKLKNLYPEDKATGHKVGDLRGMWSIGLPKKELIKRL</sequence>
<feature type="domain" description="Tll0287-like" evidence="1">
    <location>
        <begin position="58"/>
        <end position="209"/>
    </location>
</feature>
<proteinExistence type="predicted"/>
<accession>A0A1H3K0D6</accession>
<evidence type="ECO:0000259" key="1">
    <source>
        <dbReference type="Pfam" id="PF11845"/>
    </source>
</evidence>
<evidence type="ECO:0000313" key="3">
    <source>
        <dbReference type="Proteomes" id="UP000199663"/>
    </source>
</evidence>
<name>A0A1H3K0D6_9BACT</name>
<keyword evidence="3" id="KW-1185">Reference proteome</keyword>
<dbReference type="InterPro" id="IPR021796">
    <property type="entry name" value="Tll0287-like_dom"/>
</dbReference>
<comment type="caution">
    <text evidence="2">The sequence shown here is derived from an EMBL/GenBank/DDBJ whole genome shotgun (WGS) entry which is preliminary data.</text>
</comment>
<dbReference type="PROSITE" id="PS51257">
    <property type="entry name" value="PROKAR_LIPOPROTEIN"/>
    <property type="match status" value="1"/>
</dbReference>
<protein>
    <recommendedName>
        <fullName evidence="1">Tll0287-like domain-containing protein</fullName>
    </recommendedName>
</protein>
<organism evidence="2 3">
    <name type="scientific">Rhodonellum ikkaensis</name>
    <dbReference type="NCBI Taxonomy" id="336829"/>
    <lineage>
        <taxon>Bacteria</taxon>
        <taxon>Pseudomonadati</taxon>
        <taxon>Bacteroidota</taxon>
        <taxon>Cytophagia</taxon>
        <taxon>Cytophagales</taxon>
        <taxon>Cytophagaceae</taxon>
        <taxon>Rhodonellum</taxon>
    </lineage>
</organism>
<gene>
    <name evidence="2" type="ORF">SAMN05444412_101197</name>
</gene>
<dbReference type="Proteomes" id="UP000199663">
    <property type="component" value="Unassembled WGS sequence"/>
</dbReference>